<dbReference type="RefSeq" id="WP_007625209.1">
    <property type="nucleotide sequence ID" value="NZ_BANX01000042.1"/>
</dbReference>
<keyword evidence="5" id="KW-1185">Reference proteome</keyword>
<dbReference type="InterPro" id="IPR051545">
    <property type="entry name" value="NAD(P)H_dehydrogenase_qn"/>
</dbReference>
<comment type="similarity">
    <text evidence="1">Belongs to the NAD(P)H dehydrogenase (quinone) family.</text>
</comment>
<name>M0QS50_9ACTN</name>
<dbReference type="EMBL" id="BANX01000042">
    <property type="protein sequence ID" value="GAC70832.1"/>
    <property type="molecule type" value="Genomic_DNA"/>
</dbReference>
<reference evidence="4 5" key="1">
    <citation type="submission" date="2013-01" db="EMBL/GenBank/DDBJ databases">
        <title>Whole genome shotgun sequence of Gordonia soli NBRC 108243.</title>
        <authorList>
            <person name="Isaki-Nakamura S."/>
            <person name="Hosoyama A."/>
            <person name="Tsuchikane K."/>
            <person name="Ando Y."/>
            <person name="Baba S."/>
            <person name="Ohji S."/>
            <person name="Hamada M."/>
            <person name="Tamura T."/>
            <person name="Yamazoe A."/>
            <person name="Yamazaki S."/>
            <person name="Fujita N."/>
        </authorList>
    </citation>
    <scope>NUCLEOTIDE SEQUENCE [LARGE SCALE GENOMIC DNA]</scope>
    <source>
        <strain evidence="4 5">NBRC 108243</strain>
    </source>
</reference>
<dbReference type="Pfam" id="PF02525">
    <property type="entry name" value="Flavodoxin_2"/>
    <property type="match status" value="1"/>
</dbReference>
<dbReference type="OrthoDB" id="9798454at2"/>
<accession>M0QS50</accession>
<keyword evidence="2" id="KW-0560">Oxidoreductase</keyword>
<evidence type="ECO:0000313" key="4">
    <source>
        <dbReference type="EMBL" id="GAC70832.1"/>
    </source>
</evidence>
<dbReference type="SUPFAM" id="SSF52218">
    <property type="entry name" value="Flavoproteins"/>
    <property type="match status" value="1"/>
</dbReference>
<comment type="caution">
    <text evidence="4">The sequence shown here is derived from an EMBL/GenBank/DDBJ whole genome shotgun (WGS) entry which is preliminary data.</text>
</comment>
<dbReference type="PANTHER" id="PTHR10204">
    <property type="entry name" value="NAD P H OXIDOREDUCTASE-RELATED"/>
    <property type="match status" value="1"/>
</dbReference>
<evidence type="ECO:0000259" key="3">
    <source>
        <dbReference type="Pfam" id="PF02525"/>
    </source>
</evidence>
<proteinExistence type="inferred from homology"/>
<dbReference type="Gene3D" id="3.40.50.360">
    <property type="match status" value="1"/>
</dbReference>
<dbReference type="GO" id="GO:0005829">
    <property type="term" value="C:cytosol"/>
    <property type="evidence" value="ECO:0007669"/>
    <property type="project" value="TreeGrafter"/>
</dbReference>
<feature type="domain" description="Flavodoxin-like fold" evidence="3">
    <location>
        <begin position="1"/>
        <end position="186"/>
    </location>
</feature>
<evidence type="ECO:0000256" key="1">
    <source>
        <dbReference type="ARBA" id="ARBA00006252"/>
    </source>
</evidence>
<sequence length="203" mass="22123">MSSLVVVSHPDPGSLTQHAARSVAEALRATGEPVEFADLAAEGFDPSFGTADLDLFRGTGEMPDDVATEQRRIDRADHLVVVFPMYWWSFPALLKGWIDRVFVNHWAYEFSPGGSFEAKLGRLTVHLLVVAGDDAESFRRHGVDVAVGTQIERGIIEYCGATLGSTTFLYSSDTRSSEELATDVRRIAGDLTARIADHEPAAV</sequence>
<dbReference type="InterPro" id="IPR003680">
    <property type="entry name" value="Flavodoxin_fold"/>
</dbReference>
<dbReference type="InterPro" id="IPR029039">
    <property type="entry name" value="Flavoprotein-like_sf"/>
</dbReference>
<dbReference type="Proteomes" id="UP000011666">
    <property type="component" value="Unassembled WGS sequence"/>
</dbReference>
<evidence type="ECO:0000256" key="2">
    <source>
        <dbReference type="ARBA" id="ARBA00023002"/>
    </source>
</evidence>
<dbReference type="AlphaFoldDB" id="M0QS50"/>
<dbReference type="GO" id="GO:0003955">
    <property type="term" value="F:NAD(P)H dehydrogenase (quinone) activity"/>
    <property type="evidence" value="ECO:0007669"/>
    <property type="project" value="TreeGrafter"/>
</dbReference>
<evidence type="ECO:0000313" key="5">
    <source>
        <dbReference type="Proteomes" id="UP000011666"/>
    </source>
</evidence>
<gene>
    <name evidence="4" type="ORF">GS4_42_00100</name>
</gene>
<dbReference type="STRING" id="1223545.GS4_42_00100"/>
<organism evidence="4 5">
    <name type="scientific">Gordonia soli NBRC 108243</name>
    <dbReference type="NCBI Taxonomy" id="1223545"/>
    <lineage>
        <taxon>Bacteria</taxon>
        <taxon>Bacillati</taxon>
        <taxon>Actinomycetota</taxon>
        <taxon>Actinomycetes</taxon>
        <taxon>Mycobacteriales</taxon>
        <taxon>Gordoniaceae</taxon>
        <taxon>Gordonia</taxon>
    </lineage>
</organism>
<dbReference type="PANTHER" id="PTHR10204:SF34">
    <property type="entry name" value="NAD(P)H DEHYDROGENASE [QUINONE] 1 ISOFORM 1"/>
    <property type="match status" value="1"/>
</dbReference>
<dbReference type="eggNOG" id="COG2249">
    <property type="taxonomic scope" value="Bacteria"/>
</dbReference>
<protein>
    <recommendedName>
        <fullName evidence="3">Flavodoxin-like fold domain-containing protein</fullName>
    </recommendedName>
</protein>